<protein>
    <recommendedName>
        <fullName evidence="1">Phenylalanine-tRNA ligase class II N-terminal domain-containing protein</fullName>
    </recommendedName>
</protein>
<sequence length="97" mass="10930">MDELRSIGEEFKRELEGVKSTQELDALRVKYLGKKGLITLKLKLLGTAQPEERKTLGKTINDLKVMAEGAIESKKAFLRDMELRQAIEAETLDVTLP</sequence>
<dbReference type="InterPro" id="IPR045864">
    <property type="entry name" value="aa-tRNA-synth_II/BPL/LPL"/>
</dbReference>
<feature type="non-terminal residue" evidence="2">
    <location>
        <position position="97"/>
    </location>
</feature>
<dbReference type="InterPro" id="IPR004188">
    <property type="entry name" value="Phe-tRNA_ligase_II_N"/>
</dbReference>
<dbReference type="Pfam" id="PF02912">
    <property type="entry name" value="Phe_tRNA-synt_N"/>
    <property type="match status" value="1"/>
</dbReference>
<evidence type="ECO:0000259" key="1">
    <source>
        <dbReference type="Pfam" id="PF02912"/>
    </source>
</evidence>
<name>A0A0F9JSA7_9ZZZZ</name>
<dbReference type="AlphaFoldDB" id="A0A0F9JSA7"/>
<dbReference type="GO" id="GO:0005524">
    <property type="term" value="F:ATP binding"/>
    <property type="evidence" value="ECO:0007669"/>
    <property type="project" value="InterPro"/>
</dbReference>
<dbReference type="GO" id="GO:0006432">
    <property type="term" value="P:phenylalanyl-tRNA aminoacylation"/>
    <property type="evidence" value="ECO:0007669"/>
    <property type="project" value="InterPro"/>
</dbReference>
<gene>
    <name evidence="2" type="ORF">LCGC14_1419260</name>
</gene>
<dbReference type="InterPro" id="IPR010978">
    <property type="entry name" value="tRNA-bd_arm"/>
</dbReference>
<dbReference type="GO" id="GO:0005737">
    <property type="term" value="C:cytoplasm"/>
    <property type="evidence" value="ECO:0007669"/>
    <property type="project" value="InterPro"/>
</dbReference>
<dbReference type="GO" id="GO:0004826">
    <property type="term" value="F:phenylalanine-tRNA ligase activity"/>
    <property type="evidence" value="ECO:0007669"/>
    <property type="project" value="InterPro"/>
</dbReference>
<evidence type="ECO:0000313" key="2">
    <source>
        <dbReference type="EMBL" id="KKM72568.1"/>
    </source>
</evidence>
<accession>A0A0F9JSA7</accession>
<comment type="caution">
    <text evidence="2">The sequence shown here is derived from an EMBL/GenBank/DDBJ whole genome shotgun (WGS) entry which is preliminary data.</text>
</comment>
<reference evidence="2" key="1">
    <citation type="journal article" date="2015" name="Nature">
        <title>Complex archaea that bridge the gap between prokaryotes and eukaryotes.</title>
        <authorList>
            <person name="Spang A."/>
            <person name="Saw J.H."/>
            <person name="Jorgensen S.L."/>
            <person name="Zaremba-Niedzwiedzka K."/>
            <person name="Martijn J."/>
            <person name="Lind A.E."/>
            <person name="van Eijk R."/>
            <person name="Schleper C."/>
            <person name="Guy L."/>
            <person name="Ettema T.J."/>
        </authorList>
    </citation>
    <scope>NUCLEOTIDE SEQUENCE</scope>
</reference>
<proteinExistence type="predicted"/>
<dbReference type="Gene3D" id="3.30.930.10">
    <property type="entry name" value="Bira Bifunctional Protein, Domain 2"/>
    <property type="match status" value="1"/>
</dbReference>
<dbReference type="SUPFAM" id="SSF46589">
    <property type="entry name" value="tRNA-binding arm"/>
    <property type="match status" value="1"/>
</dbReference>
<feature type="domain" description="Phenylalanine-tRNA ligase class II N-terminal" evidence="1">
    <location>
        <begin position="20"/>
        <end position="85"/>
    </location>
</feature>
<dbReference type="EMBL" id="LAZR01009447">
    <property type="protein sequence ID" value="KKM72568.1"/>
    <property type="molecule type" value="Genomic_DNA"/>
</dbReference>
<organism evidence="2">
    <name type="scientific">marine sediment metagenome</name>
    <dbReference type="NCBI Taxonomy" id="412755"/>
    <lineage>
        <taxon>unclassified sequences</taxon>
        <taxon>metagenomes</taxon>
        <taxon>ecological metagenomes</taxon>
    </lineage>
</organism>